<gene>
    <name evidence="9" type="ORF">CM240_3215</name>
</gene>
<proteinExistence type="inferred from homology"/>
<organism evidence="9 10">
    <name type="scientific">Clostridium bornimense</name>
    <dbReference type="NCBI Taxonomy" id="1216932"/>
    <lineage>
        <taxon>Bacteria</taxon>
        <taxon>Bacillati</taxon>
        <taxon>Bacillota</taxon>
        <taxon>Clostridia</taxon>
        <taxon>Eubacteriales</taxon>
        <taxon>Clostridiaceae</taxon>
        <taxon>Clostridium</taxon>
    </lineage>
</organism>
<dbReference type="Proteomes" id="UP000019426">
    <property type="component" value="Chromosome M2/40_rep2"/>
</dbReference>
<dbReference type="KEGG" id="clt:CM240_3215"/>
<evidence type="ECO:0000313" key="10">
    <source>
        <dbReference type="Proteomes" id="UP000019426"/>
    </source>
</evidence>
<evidence type="ECO:0000256" key="5">
    <source>
        <dbReference type="ARBA" id="ARBA00022643"/>
    </source>
</evidence>
<sequence length="143" mass="15594">MSKIVIAFWSQTGNTESMANAIGEGVVSEGKKVEVLNISEISPEDLNDVQAFALGCPAMGVDELEECEMEPFVEKVEKISSGKTIALFGSYGWGEGQWMRDWEDRMTAAGAKVLDGEGLICQEMPDESVLEECRNLGKQLALI</sequence>
<comment type="similarity">
    <text evidence="2 7">Belongs to the flavodoxin family.</text>
</comment>
<evidence type="ECO:0000256" key="4">
    <source>
        <dbReference type="ARBA" id="ARBA00022630"/>
    </source>
</evidence>
<dbReference type="InterPro" id="IPR029039">
    <property type="entry name" value="Flavoprotein-like_sf"/>
</dbReference>
<dbReference type="InterPro" id="IPR010087">
    <property type="entry name" value="Flav_short"/>
</dbReference>
<evidence type="ECO:0000313" key="9">
    <source>
        <dbReference type="EMBL" id="CDM70332.1"/>
    </source>
</evidence>
<evidence type="ECO:0000256" key="6">
    <source>
        <dbReference type="ARBA" id="ARBA00022982"/>
    </source>
</evidence>
<comment type="function">
    <text evidence="7">Low-potential electron donor to a number of redox enzymes.</text>
</comment>
<dbReference type="SUPFAM" id="SSF52218">
    <property type="entry name" value="Flavoproteins"/>
    <property type="match status" value="1"/>
</dbReference>
<keyword evidence="10" id="KW-1185">Reference proteome</keyword>
<dbReference type="GO" id="GO:0016651">
    <property type="term" value="F:oxidoreductase activity, acting on NAD(P)H"/>
    <property type="evidence" value="ECO:0007669"/>
    <property type="project" value="UniProtKB-ARBA"/>
</dbReference>
<keyword evidence="5 7" id="KW-0288">FMN</keyword>
<dbReference type="EMBL" id="HG917869">
    <property type="protein sequence ID" value="CDM70332.1"/>
    <property type="molecule type" value="Genomic_DNA"/>
</dbReference>
<dbReference type="Pfam" id="PF00258">
    <property type="entry name" value="Flavodoxin_1"/>
    <property type="match status" value="1"/>
</dbReference>
<comment type="cofactor">
    <cofactor evidence="1 7">
        <name>FMN</name>
        <dbReference type="ChEBI" id="CHEBI:58210"/>
    </cofactor>
</comment>
<dbReference type="PROSITE" id="PS50902">
    <property type="entry name" value="FLAVODOXIN_LIKE"/>
    <property type="match status" value="1"/>
</dbReference>
<dbReference type="HOGENOM" id="CLU_051402_4_3_9"/>
<dbReference type="InterPro" id="IPR051285">
    <property type="entry name" value="NADH_oxidoreductase_modular"/>
</dbReference>
<dbReference type="AlphaFoldDB" id="W6S7E4"/>
<evidence type="ECO:0000259" key="8">
    <source>
        <dbReference type="PROSITE" id="PS50902"/>
    </source>
</evidence>
<evidence type="ECO:0000256" key="3">
    <source>
        <dbReference type="ARBA" id="ARBA00022448"/>
    </source>
</evidence>
<dbReference type="PANTHER" id="PTHR32145">
    <property type="entry name" value="DIFLAVIN FLAVOPROTEIN A 2-RELATED"/>
    <property type="match status" value="1"/>
</dbReference>
<evidence type="ECO:0000256" key="7">
    <source>
        <dbReference type="RuleBase" id="RU367037"/>
    </source>
</evidence>
<keyword evidence="6 7" id="KW-0249">Electron transport</keyword>
<dbReference type="RefSeq" id="WP_044040498.1">
    <property type="nucleotide sequence ID" value="NZ_HG917869.1"/>
</dbReference>
<evidence type="ECO:0000256" key="2">
    <source>
        <dbReference type="ARBA" id="ARBA00005267"/>
    </source>
</evidence>
<keyword evidence="4 7" id="KW-0285">Flavoprotein</keyword>
<reference evidence="9 10" key="1">
    <citation type="submission" date="2013-11" db="EMBL/GenBank/DDBJ databases">
        <title>Complete genome sequence of Clostridum sp. M2/40.</title>
        <authorList>
            <person name="Wibberg D."/>
            <person name="Puehler A."/>
            <person name="Schlueter A."/>
        </authorList>
    </citation>
    <scope>NUCLEOTIDE SEQUENCE [LARGE SCALE GENOMIC DNA]</scope>
    <source>
        <strain evidence="10">M2/40</strain>
    </source>
</reference>
<evidence type="ECO:0000256" key="1">
    <source>
        <dbReference type="ARBA" id="ARBA00001917"/>
    </source>
</evidence>
<dbReference type="PATRIC" id="fig|1216932.3.peg.3187"/>
<dbReference type="PANTHER" id="PTHR32145:SF11">
    <property type="entry name" value="DIFLAVIN FLAVOPROTEIN A 2-RELATED"/>
    <property type="match status" value="1"/>
</dbReference>
<dbReference type="STRING" id="1216932.CM240_3215"/>
<dbReference type="eggNOG" id="COG0716">
    <property type="taxonomic scope" value="Bacteria"/>
</dbReference>
<dbReference type="InterPro" id="IPR008254">
    <property type="entry name" value="Flavodoxin/NO_synth"/>
</dbReference>
<protein>
    <recommendedName>
        <fullName evidence="7">Flavodoxin</fullName>
    </recommendedName>
</protein>
<accession>W6S7E4</accession>
<dbReference type="OrthoDB" id="9790745at2"/>
<dbReference type="GO" id="GO:0009055">
    <property type="term" value="F:electron transfer activity"/>
    <property type="evidence" value="ECO:0007669"/>
    <property type="project" value="UniProtKB-UniRule"/>
</dbReference>
<dbReference type="NCBIfam" id="TIGR01753">
    <property type="entry name" value="flav_short"/>
    <property type="match status" value="1"/>
</dbReference>
<keyword evidence="3 7" id="KW-0813">Transport</keyword>
<dbReference type="GO" id="GO:0010181">
    <property type="term" value="F:FMN binding"/>
    <property type="evidence" value="ECO:0007669"/>
    <property type="project" value="UniProtKB-UniRule"/>
</dbReference>
<feature type="domain" description="Flavodoxin-like" evidence="8">
    <location>
        <begin position="4"/>
        <end position="141"/>
    </location>
</feature>
<name>W6S7E4_9CLOT</name>
<dbReference type="Gene3D" id="3.40.50.360">
    <property type="match status" value="1"/>
</dbReference>